<dbReference type="Gene3D" id="3.40.630.30">
    <property type="match status" value="1"/>
</dbReference>
<name>A0A1Y1X2S7_9FUNG</name>
<keyword evidence="2 5" id="KW-0012">Acyltransferase</keyword>
<evidence type="ECO:0000259" key="4">
    <source>
        <dbReference type="PROSITE" id="PS51186"/>
    </source>
</evidence>
<dbReference type="InterPro" id="IPR016181">
    <property type="entry name" value="Acyl_CoA_acyltransferase"/>
</dbReference>
<reference evidence="5 6" key="2">
    <citation type="submission" date="2016-08" db="EMBL/GenBank/DDBJ databases">
        <title>Pervasive Adenine N6-methylation of Active Genes in Fungi.</title>
        <authorList>
            <consortium name="DOE Joint Genome Institute"/>
            <person name="Mondo S.J."/>
            <person name="Dannebaum R.O."/>
            <person name="Kuo R.C."/>
            <person name="Labutti K."/>
            <person name="Haridas S."/>
            <person name="Kuo A."/>
            <person name="Salamov A."/>
            <person name="Ahrendt S.R."/>
            <person name="Lipzen A."/>
            <person name="Sullivan W."/>
            <person name="Andreopoulos W.B."/>
            <person name="Clum A."/>
            <person name="Lindquist E."/>
            <person name="Daum C."/>
            <person name="Ramamoorthy G.K."/>
            <person name="Gryganskyi A."/>
            <person name="Culley D."/>
            <person name="Magnuson J.K."/>
            <person name="James T.Y."/>
            <person name="O'Malley M.A."/>
            <person name="Stajich J.E."/>
            <person name="Spatafora J.W."/>
            <person name="Visel A."/>
            <person name="Grigoriev I.V."/>
        </authorList>
    </citation>
    <scope>NUCLEOTIDE SEQUENCE [LARGE SCALE GENOMIC DNA]</scope>
    <source>
        <strain evidence="5 6">S4</strain>
    </source>
</reference>
<dbReference type="GO" id="GO:0007064">
    <property type="term" value="P:mitotic sister chromatid cohesion"/>
    <property type="evidence" value="ECO:0007669"/>
    <property type="project" value="TreeGrafter"/>
</dbReference>
<evidence type="ECO:0000313" key="6">
    <source>
        <dbReference type="Proteomes" id="UP000193944"/>
    </source>
</evidence>
<dbReference type="Proteomes" id="UP000193944">
    <property type="component" value="Unassembled WGS sequence"/>
</dbReference>
<dbReference type="Pfam" id="PF00583">
    <property type="entry name" value="Acetyltransf_1"/>
    <property type="match status" value="1"/>
</dbReference>
<dbReference type="EMBL" id="MCFG01000155">
    <property type="protein sequence ID" value="ORX80101.1"/>
    <property type="molecule type" value="Genomic_DNA"/>
</dbReference>
<dbReference type="GO" id="GO:0031415">
    <property type="term" value="C:NatA complex"/>
    <property type="evidence" value="ECO:0007669"/>
    <property type="project" value="TreeGrafter"/>
</dbReference>
<reference evidence="5 6" key="1">
    <citation type="submission" date="2016-08" db="EMBL/GenBank/DDBJ databases">
        <title>A Parts List for Fungal Cellulosomes Revealed by Comparative Genomics.</title>
        <authorList>
            <consortium name="DOE Joint Genome Institute"/>
            <person name="Haitjema C.H."/>
            <person name="Gilmore S.P."/>
            <person name="Henske J.K."/>
            <person name="Solomon K.V."/>
            <person name="De Groot R."/>
            <person name="Kuo A."/>
            <person name="Mondo S.J."/>
            <person name="Salamov A.A."/>
            <person name="Labutti K."/>
            <person name="Zhao Z."/>
            <person name="Chiniquy J."/>
            <person name="Barry K."/>
            <person name="Brewer H.M."/>
            <person name="Purvine S.O."/>
            <person name="Wright A.T."/>
            <person name="Boxma B."/>
            <person name="Van Alen T."/>
            <person name="Hackstein J.H."/>
            <person name="Baker S.E."/>
            <person name="Grigoriev I.V."/>
            <person name="O'Malley M.A."/>
        </authorList>
    </citation>
    <scope>NUCLEOTIDE SEQUENCE [LARGE SCALE GENOMIC DNA]</scope>
    <source>
        <strain evidence="5 6">S4</strain>
    </source>
</reference>
<evidence type="ECO:0000256" key="1">
    <source>
        <dbReference type="ARBA" id="ARBA00022679"/>
    </source>
</evidence>
<sequence>MLNDNSQPEIGKPISYSKILLKNLKKENDNINKQENNNFNINDNTDKLLKLNSFDSKTSLKSIIKEVSLEKTKSNENKKITPVLRSVNRNNINDLRKVYISTFPLTYNNEFYSDIINIYPKGLSRVATYHNIVVGGICCRLEKKTLKDIKRELPIPSVGHDLSFTQQISQLNDLKLLNTYSCYIMAIAVLELYQNLSIGSKLMSYIIKYCENDKSISSINLHVHVKNEKAIKFYKKYGFYQKEYIKNYYFNNPNIIPPDVYYFQKDLY</sequence>
<dbReference type="GO" id="GO:0016747">
    <property type="term" value="F:acyltransferase activity, transferring groups other than amino-acyl groups"/>
    <property type="evidence" value="ECO:0007669"/>
    <property type="project" value="InterPro"/>
</dbReference>
<protein>
    <submittedName>
        <fullName evidence="5">Acyl-CoA N-acyltransferase</fullName>
    </submittedName>
</protein>
<organism evidence="5 6">
    <name type="scientific">Anaeromyces robustus</name>
    <dbReference type="NCBI Taxonomy" id="1754192"/>
    <lineage>
        <taxon>Eukaryota</taxon>
        <taxon>Fungi</taxon>
        <taxon>Fungi incertae sedis</taxon>
        <taxon>Chytridiomycota</taxon>
        <taxon>Chytridiomycota incertae sedis</taxon>
        <taxon>Neocallimastigomycetes</taxon>
        <taxon>Neocallimastigales</taxon>
        <taxon>Neocallimastigaceae</taxon>
        <taxon>Anaeromyces</taxon>
    </lineage>
</organism>
<keyword evidence="1 5" id="KW-0808">Transferase</keyword>
<gene>
    <name evidence="5" type="ORF">BCR32DRAFT_269043</name>
</gene>
<dbReference type="SUPFAM" id="SSF55729">
    <property type="entry name" value="Acyl-CoA N-acyltransferases (Nat)"/>
    <property type="match status" value="1"/>
</dbReference>
<evidence type="ECO:0000256" key="3">
    <source>
        <dbReference type="SAM" id="Coils"/>
    </source>
</evidence>
<dbReference type="STRING" id="1754192.A0A1Y1X2S7"/>
<dbReference type="InterPro" id="IPR000182">
    <property type="entry name" value="GNAT_dom"/>
</dbReference>
<dbReference type="OrthoDB" id="47374at2759"/>
<evidence type="ECO:0000313" key="5">
    <source>
        <dbReference type="EMBL" id="ORX80101.1"/>
    </source>
</evidence>
<feature type="coiled-coil region" evidence="3">
    <location>
        <begin position="17"/>
        <end position="44"/>
    </location>
</feature>
<keyword evidence="6" id="KW-1185">Reference proteome</keyword>
<comment type="caution">
    <text evidence="5">The sequence shown here is derived from an EMBL/GenBank/DDBJ whole genome shotgun (WGS) entry which is preliminary data.</text>
</comment>
<dbReference type="AlphaFoldDB" id="A0A1Y1X2S7"/>
<feature type="domain" description="N-acetyltransferase" evidence="4">
    <location>
        <begin position="82"/>
        <end position="268"/>
    </location>
</feature>
<dbReference type="CDD" id="cd04301">
    <property type="entry name" value="NAT_SF"/>
    <property type="match status" value="1"/>
</dbReference>
<dbReference type="PANTHER" id="PTHR42919:SF8">
    <property type="entry name" value="N-ALPHA-ACETYLTRANSFERASE 50"/>
    <property type="match status" value="1"/>
</dbReference>
<evidence type="ECO:0000256" key="2">
    <source>
        <dbReference type="ARBA" id="ARBA00023315"/>
    </source>
</evidence>
<keyword evidence="3" id="KW-0175">Coiled coil</keyword>
<proteinExistence type="predicted"/>
<dbReference type="PROSITE" id="PS51186">
    <property type="entry name" value="GNAT"/>
    <property type="match status" value="1"/>
</dbReference>
<dbReference type="PANTHER" id="PTHR42919">
    <property type="entry name" value="N-ALPHA-ACETYLTRANSFERASE"/>
    <property type="match status" value="1"/>
</dbReference>
<accession>A0A1Y1X2S7</accession>
<dbReference type="InterPro" id="IPR051556">
    <property type="entry name" value="N-term/lysine_N-AcTrnsfr"/>
</dbReference>